<proteinExistence type="predicted"/>
<accession>A0A5C6C3T8</accession>
<reference evidence="1 2" key="1">
    <citation type="journal article" date="2020" name="Antonie Van Leeuwenhoek">
        <title>Rhodopirellula heiligendammensis sp. nov., Rhodopirellula pilleata sp. nov., and Rhodopirellula solitaria sp. nov. isolated from natural or artificial marine surfaces in Northern Germany and California, USA, and emended description of the genus Rhodopirellula.</title>
        <authorList>
            <person name="Kallscheuer N."/>
            <person name="Wiegand S."/>
            <person name="Jogler M."/>
            <person name="Boedeker C."/>
            <person name="Peeters S.H."/>
            <person name="Rast P."/>
            <person name="Heuer A."/>
            <person name="Jetten M.S.M."/>
            <person name="Rohde M."/>
            <person name="Jogler C."/>
        </authorList>
    </citation>
    <scope>NUCLEOTIDE SEQUENCE [LARGE SCALE GENOMIC DNA]</scope>
    <source>
        <strain evidence="1 2">Poly21</strain>
    </source>
</reference>
<keyword evidence="2" id="KW-1185">Reference proteome</keyword>
<name>A0A5C6C3T8_9BACT</name>
<dbReference type="EMBL" id="SJPU01000001">
    <property type="protein sequence ID" value="TWU17964.1"/>
    <property type="molecule type" value="Genomic_DNA"/>
</dbReference>
<comment type="caution">
    <text evidence="1">The sequence shown here is derived from an EMBL/GenBank/DDBJ whole genome shotgun (WGS) entry which is preliminary data.</text>
</comment>
<dbReference type="AlphaFoldDB" id="A0A5C6C3T8"/>
<evidence type="ECO:0000313" key="1">
    <source>
        <dbReference type="EMBL" id="TWU17964.1"/>
    </source>
</evidence>
<evidence type="ECO:0000313" key="2">
    <source>
        <dbReference type="Proteomes" id="UP000319908"/>
    </source>
</evidence>
<dbReference type="Proteomes" id="UP000319908">
    <property type="component" value="Unassembled WGS sequence"/>
</dbReference>
<protein>
    <submittedName>
        <fullName evidence="1">Uncharacterized protein</fullName>
    </submittedName>
</protein>
<organism evidence="1 2">
    <name type="scientific">Allorhodopirellula heiligendammensis</name>
    <dbReference type="NCBI Taxonomy" id="2714739"/>
    <lineage>
        <taxon>Bacteria</taxon>
        <taxon>Pseudomonadati</taxon>
        <taxon>Planctomycetota</taxon>
        <taxon>Planctomycetia</taxon>
        <taxon>Pirellulales</taxon>
        <taxon>Pirellulaceae</taxon>
        <taxon>Allorhodopirellula</taxon>
    </lineage>
</organism>
<sequence>MSQDVSFWRRLARQQRSFGNNGDRLKPTKGILDNMYHSAFQTYSELALDVMPEKSSIINLNSLRI</sequence>
<gene>
    <name evidence="1" type="ORF">Poly21_01160</name>
</gene>